<dbReference type="RefSeq" id="WP_206105112.1">
    <property type="nucleotide sequence ID" value="NZ_CP070969.1"/>
</dbReference>
<organism evidence="1 2">
    <name type="scientific">Paenibacillus tianjinensis</name>
    <dbReference type="NCBI Taxonomy" id="2810347"/>
    <lineage>
        <taxon>Bacteria</taxon>
        <taxon>Bacillati</taxon>
        <taxon>Bacillota</taxon>
        <taxon>Bacilli</taxon>
        <taxon>Bacillales</taxon>
        <taxon>Paenibacillaceae</taxon>
        <taxon>Paenibacillus</taxon>
    </lineage>
</organism>
<evidence type="ECO:0000313" key="2">
    <source>
        <dbReference type="Proteomes" id="UP000663452"/>
    </source>
</evidence>
<reference evidence="1 2" key="1">
    <citation type="submission" date="2021-02" db="EMBL/GenBank/DDBJ databases">
        <title>Paenibacillus tianjinensis sp. nov.</title>
        <authorList>
            <person name="Liu H."/>
        </authorList>
    </citation>
    <scope>NUCLEOTIDE SEQUENCE [LARGE SCALE GENOMIC DNA]</scope>
    <source>
        <strain evidence="1 2">TB2019</strain>
    </source>
</reference>
<sequence length="81" mass="9439">MKYIEFGIGNRWFVRTETELADGTEFEVKGVAGPIRVHSLYIRCWVGTTVWVFNVRSGFKKIRKGRKTFKLLFGVCSYLDE</sequence>
<dbReference type="InterPro" id="IPR025009">
    <property type="entry name" value="DUF3977"/>
</dbReference>
<dbReference type="EMBL" id="CP070969">
    <property type="protein sequence ID" value="QSF47751.1"/>
    <property type="molecule type" value="Genomic_DNA"/>
</dbReference>
<protein>
    <submittedName>
        <fullName evidence="1">DUF3977 family protein</fullName>
    </submittedName>
</protein>
<dbReference type="Pfam" id="PF13122">
    <property type="entry name" value="DUF3977"/>
    <property type="match status" value="1"/>
</dbReference>
<name>A0ABX7LIB2_9BACL</name>
<proteinExistence type="predicted"/>
<accession>A0ABX7LIB2</accession>
<gene>
    <name evidence="1" type="ORF">JRJ22_12415</name>
</gene>
<dbReference type="Proteomes" id="UP000663452">
    <property type="component" value="Chromosome"/>
</dbReference>
<keyword evidence="2" id="KW-1185">Reference proteome</keyword>
<evidence type="ECO:0000313" key="1">
    <source>
        <dbReference type="EMBL" id="QSF47751.1"/>
    </source>
</evidence>